<keyword evidence="7" id="KW-0406">Ion transport</keyword>
<evidence type="ECO:0000313" key="17">
    <source>
        <dbReference type="Proteomes" id="UP000002012"/>
    </source>
</evidence>
<dbReference type="GO" id="GO:0009279">
    <property type="term" value="C:cell outer membrane"/>
    <property type="evidence" value="ECO:0007669"/>
    <property type="project" value="UniProtKB-SubCell"/>
</dbReference>
<dbReference type="SUPFAM" id="SSF56935">
    <property type="entry name" value="Porins"/>
    <property type="match status" value="1"/>
</dbReference>
<dbReference type="Pfam" id="PF07715">
    <property type="entry name" value="Plug"/>
    <property type="match status" value="1"/>
</dbReference>
<feature type="domain" description="TonB-dependent receptor-like beta-barrel" evidence="14">
    <location>
        <begin position="243"/>
        <end position="649"/>
    </location>
</feature>
<dbReference type="Gene3D" id="2.40.170.20">
    <property type="entry name" value="TonB-dependent receptor, beta-barrel domain"/>
    <property type="match status" value="1"/>
</dbReference>
<evidence type="ECO:0000256" key="1">
    <source>
        <dbReference type="ARBA" id="ARBA00004571"/>
    </source>
</evidence>
<dbReference type="AlphaFoldDB" id="D4H1S6"/>
<dbReference type="InterPro" id="IPR000531">
    <property type="entry name" value="Beta-barrel_TonB"/>
</dbReference>
<evidence type="ECO:0000256" key="2">
    <source>
        <dbReference type="ARBA" id="ARBA00022448"/>
    </source>
</evidence>
<evidence type="ECO:0000256" key="4">
    <source>
        <dbReference type="ARBA" id="ARBA00022496"/>
    </source>
</evidence>
<name>D4H1S6_DENA2</name>
<evidence type="ECO:0000259" key="15">
    <source>
        <dbReference type="Pfam" id="PF07715"/>
    </source>
</evidence>
<dbReference type="InterPro" id="IPR039426">
    <property type="entry name" value="TonB-dep_rcpt-like"/>
</dbReference>
<evidence type="ECO:0000259" key="14">
    <source>
        <dbReference type="Pfam" id="PF00593"/>
    </source>
</evidence>
<dbReference type="PANTHER" id="PTHR32552:SF81">
    <property type="entry name" value="TONB-DEPENDENT OUTER MEMBRANE RECEPTOR"/>
    <property type="match status" value="1"/>
</dbReference>
<keyword evidence="3 11" id="KW-1134">Transmembrane beta strand</keyword>
<dbReference type="RefSeq" id="WP_013011340.1">
    <property type="nucleotide sequence ID" value="NC_013943.1"/>
</dbReference>
<dbReference type="Pfam" id="PF00593">
    <property type="entry name" value="TonB_dep_Rec_b-barrel"/>
    <property type="match status" value="1"/>
</dbReference>
<dbReference type="PROSITE" id="PS00430">
    <property type="entry name" value="TONB_DEPENDENT_REC_1"/>
    <property type="match status" value="1"/>
</dbReference>
<evidence type="ECO:0000313" key="16">
    <source>
        <dbReference type="EMBL" id="ADD68836.1"/>
    </source>
</evidence>
<dbReference type="PROSITE" id="PS52016">
    <property type="entry name" value="TONB_DEPENDENT_REC_3"/>
    <property type="match status" value="1"/>
</dbReference>
<comment type="subcellular location">
    <subcellularLocation>
        <location evidence="1 11">Cell outer membrane</location>
        <topology evidence="1 11">Multi-pass membrane protein</topology>
    </subcellularLocation>
</comment>
<protein>
    <submittedName>
        <fullName evidence="16">TonB-dependent receptor</fullName>
    </submittedName>
</protein>
<feature type="domain" description="TonB-dependent receptor plug" evidence="15">
    <location>
        <begin position="39"/>
        <end position="142"/>
    </location>
</feature>
<dbReference type="InterPro" id="IPR036942">
    <property type="entry name" value="Beta-barrel_TonB_sf"/>
</dbReference>
<keyword evidence="17" id="KW-1185">Reference proteome</keyword>
<evidence type="ECO:0000256" key="6">
    <source>
        <dbReference type="ARBA" id="ARBA00023004"/>
    </source>
</evidence>
<keyword evidence="8 12" id="KW-0798">TonB box</keyword>
<evidence type="ECO:0000256" key="11">
    <source>
        <dbReference type="PROSITE-ProRule" id="PRU01360"/>
    </source>
</evidence>
<proteinExistence type="inferred from homology"/>
<keyword evidence="13" id="KW-0732">Signal</keyword>
<dbReference type="HOGENOM" id="CLU_008287_15_2_0"/>
<keyword evidence="6" id="KW-0408">Iron</keyword>
<evidence type="ECO:0000256" key="10">
    <source>
        <dbReference type="ARBA" id="ARBA00023237"/>
    </source>
</evidence>
<keyword evidence="2 11" id="KW-0813">Transport</keyword>
<feature type="chain" id="PRO_5003057936" evidence="13">
    <location>
        <begin position="19"/>
        <end position="683"/>
    </location>
</feature>
<gene>
    <name evidence="16" type="ordered locus">Dacet_2073</name>
</gene>
<evidence type="ECO:0000256" key="3">
    <source>
        <dbReference type="ARBA" id="ARBA00022452"/>
    </source>
</evidence>
<dbReference type="InterPro" id="IPR010916">
    <property type="entry name" value="TonB_box_CS"/>
</dbReference>
<evidence type="ECO:0000256" key="9">
    <source>
        <dbReference type="ARBA" id="ARBA00023136"/>
    </source>
</evidence>
<dbReference type="InParanoid" id="D4H1S6"/>
<feature type="signal peptide" evidence="13">
    <location>
        <begin position="1"/>
        <end position="18"/>
    </location>
</feature>
<evidence type="ECO:0000256" key="5">
    <source>
        <dbReference type="ARBA" id="ARBA00022692"/>
    </source>
</evidence>
<evidence type="ECO:0000256" key="8">
    <source>
        <dbReference type="ARBA" id="ARBA00023077"/>
    </source>
</evidence>
<dbReference type="Proteomes" id="UP000002012">
    <property type="component" value="Chromosome"/>
</dbReference>
<dbReference type="eggNOG" id="COG4771">
    <property type="taxonomic scope" value="Bacteria"/>
</dbReference>
<evidence type="ECO:0000256" key="7">
    <source>
        <dbReference type="ARBA" id="ARBA00023065"/>
    </source>
</evidence>
<dbReference type="STRING" id="522772.Dacet_2073"/>
<accession>D4H1S6</accession>
<dbReference type="GO" id="GO:0006826">
    <property type="term" value="P:iron ion transport"/>
    <property type="evidence" value="ECO:0007669"/>
    <property type="project" value="UniProtKB-KW"/>
</dbReference>
<dbReference type="PaxDb" id="522772-Dacet_2073"/>
<evidence type="ECO:0000256" key="13">
    <source>
        <dbReference type="SAM" id="SignalP"/>
    </source>
</evidence>
<keyword evidence="4" id="KW-0410">Iron transport</keyword>
<keyword evidence="10 11" id="KW-0998">Cell outer membrane</keyword>
<keyword evidence="5 11" id="KW-0812">Transmembrane</keyword>
<comment type="similarity">
    <text evidence="11 12">Belongs to the TonB-dependent receptor family.</text>
</comment>
<dbReference type="PANTHER" id="PTHR32552">
    <property type="entry name" value="FERRICHROME IRON RECEPTOR-RELATED"/>
    <property type="match status" value="1"/>
</dbReference>
<dbReference type="EMBL" id="CP001968">
    <property type="protein sequence ID" value="ADD68836.1"/>
    <property type="molecule type" value="Genomic_DNA"/>
</dbReference>
<reference evidence="16 17" key="1">
    <citation type="journal article" date="2010" name="Stand. Genomic Sci.">
        <title>Complete genome sequence of Denitrovibrio acetiphilus type strain (N2460).</title>
        <authorList>
            <person name="Kiss H."/>
            <person name="Lang E."/>
            <person name="Lapidus A."/>
            <person name="Copeland A."/>
            <person name="Nolan M."/>
            <person name="Glavina Del Rio T."/>
            <person name="Chen F."/>
            <person name="Lucas S."/>
            <person name="Tice H."/>
            <person name="Cheng J.F."/>
            <person name="Han C."/>
            <person name="Goodwin L."/>
            <person name="Pitluck S."/>
            <person name="Liolios K."/>
            <person name="Pati A."/>
            <person name="Ivanova N."/>
            <person name="Mavromatis K."/>
            <person name="Chen A."/>
            <person name="Palaniappan K."/>
            <person name="Land M."/>
            <person name="Hauser L."/>
            <person name="Chang Y.J."/>
            <person name="Jeffries C.D."/>
            <person name="Detter J.C."/>
            <person name="Brettin T."/>
            <person name="Spring S."/>
            <person name="Rohde M."/>
            <person name="Goker M."/>
            <person name="Woyke T."/>
            <person name="Bristow J."/>
            <person name="Eisen J.A."/>
            <person name="Markowitz V."/>
            <person name="Hugenholtz P."/>
            <person name="Kyrpides N.C."/>
            <person name="Klenk H.P."/>
        </authorList>
    </citation>
    <scope>NUCLEOTIDE SEQUENCE [LARGE SCALE GENOMIC DNA]</scope>
    <source>
        <strain evidence="17">DSM 12809 / NBRC 114555 / N2460</strain>
    </source>
</reference>
<dbReference type="OrthoDB" id="9763670at2"/>
<keyword evidence="9 11" id="KW-0472">Membrane</keyword>
<evidence type="ECO:0000256" key="12">
    <source>
        <dbReference type="RuleBase" id="RU003357"/>
    </source>
</evidence>
<dbReference type="InterPro" id="IPR012910">
    <property type="entry name" value="Plug_dom"/>
</dbReference>
<sequence precursor="true">MKAWSWVLIMLLTISAYAEDDITLDTVTVTAQKYEQAENKTPVSSTVFSDIDIEEKNISTLKDLSMYSANVSVKADNVGNSTVIRGMAPLTATMNGPAGIFIDGIAMPSVFMQQPNIYDISRVEILKGPQGTLYGRNTESGVINIISSKPGNNLSMGAEAEYYFFDNGDTPYGTKFKFNVSGPVVEDKLFAGISFATDKNQGYYTNEFNEDDEAGELNRKDISLKLRSTPNQKTEIYLSSYYFDADDKKGKFRYTQGANATDEYTINYNDRYSQDYNGSVNSLNISYSFANIQLSSLTGITAYSRNFSKDFDGSASSRGLTNFSIDDESYSEELRISSTDTKTKWILGLYGFKENSETLFEKTFMQDKRKANINTSGAAVFGQISPRITKKIYADIGMRIEQTHLDVDMNRNFKTAGLKYSDDEDFFEFLPKLSLNYETETGIIYLSAAKGYLAGGANYNLATSDETLIYDEEETMNYELGFKSVLGKGRLKISAALFYIDMKDKQVTQILPGEMGSMKVDNAADAHSYGAEVEFKAVITKGLEFFTSAGYTKTEADEWVDSQYNNITRQDEYYDYSGNNLPYAPEYTFTAGLQYIHTNGLFIAGEAVSTGAYYHDGANKLKEDGNTLFNLRTGYIGKNIELTVWFENLLDKRYTETQTLWGSVAVVEDAQPRTIGIKAGYRF</sequence>
<keyword evidence="16" id="KW-0675">Receptor</keyword>
<organism evidence="16 17">
    <name type="scientific">Denitrovibrio acetiphilus (strain DSM 12809 / NBRC 114555 / N2460)</name>
    <dbReference type="NCBI Taxonomy" id="522772"/>
    <lineage>
        <taxon>Bacteria</taxon>
        <taxon>Pseudomonadati</taxon>
        <taxon>Deferribacterota</taxon>
        <taxon>Deferribacteres</taxon>
        <taxon>Deferribacterales</taxon>
        <taxon>Geovibrionaceae</taxon>
        <taxon>Denitrovibrio</taxon>
    </lineage>
</organism>
<dbReference type="KEGG" id="dap:Dacet_2073"/>